<evidence type="ECO:0000313" key="2">
    <source>
        <dbReference type="Proteomes" id="UP000018951"/>
    </source>
</evidence>
<accession>W2UZU4</accession>
<reference evidence="1 2" key="1">
    <citation type="journal article" date="2013" name="PLoS ONE">
        <title>Bacterial endosymbiosis in a chordate host: long-term co-evolution and conservation of secondary metabolism.</title>
        <authorList>
            <person name="Kwan J.C."/>
            <person name="Schmidt E.W."/>
        </authorList>
    </citation>
    <scope>NUCLEOTIDE SEQUENCE [LARGE SCALE GENOMIC DNA]</scope>
    <source>
        <strain evidence="2">L6</strain>
    </source>
</reference>
<dbReference type="EMBL" id="AXCJ01000005">
    <property type="protein sequence ID" value="ETO91380.1"/>
    <property type="molecule type" value="Genomic_DNA"/>
</dbReference>
<gene>
    <name evidence="1" type="ORF">P857_295</name>
</gene>
<name>W2UZU4_9RICK</name>
<evidence type="ECO:0000313" key="1">
    <source>
        <dbReference type="EMBL" id="ETO91380.1"/>
    </source>
</evidence>
<proteinExistence type="predicted"/>
<comment type="caution">
    <text evidence="1">The sequence shown here is derived from an EMBL/GenBank/DDBJ whole genome shotgun (WGS) entry which is preliminary data.</text>
</comment>
<keyword evidence="2" id="KW-1185">Reference proteome</keyword>
<organism evidence="1 2">
    <name type="scientific">Candidatus Xenolissoclinum pacificiensis L6</name>
    <dbReference type="NCBI Taxonomy" id="1401685"/>
    <lineage>
        <taxon>Bacteria</taxon>
        <taxon>Pseudomonadati</taxon>
        <taxon>Pseudomonadota</taxon>
        <taxon>Alphaproteobacteria</taxon>
        <taxon>Rickettsiales</taxon>
        <taxon>Anaplasmataceae</taxon>
        <taxon>Candidatus Xenolissoclinum</taxon>
    </lineage>
</organism>
<sequence length="39" mass="4526">MDYMLLPDLIDMLSKVDYLAEQFVLIGSVFRRQTSCLSN</sequence>
<dbReference type="AlphaFoldDB" id="W2UZU4"/>
<dbReference type="Proteomes" id="UP000018951">
    <property type="component" value="Unassembled WGS sequence"/>
</dbReference>
<protein>
    <submittedName>
        <fullName evidence="1">Uncharacterized protein</fullName>
    </submittedName>
</protein>